<dbReference type="RefSeq" id="WP_158949947.1">
    <property type="nucleotide sequence ID" value="NZ_CP046400.1"/>
</dbReference>
<proteinExistence type="predicted"/>
<accession>A0A6I6JV04</accession>
<dbReference type="KEGG" id="psel:GM415_15975"/>
<dbReference type="AlphaFoldDB" id="A0A6I6JV04"/>
<protein>
    <submittedName>
        <fullName evidence="1">Uncharacterized protein</fullName>
    </submittedName>
</protein>
<dbReference type="EMBL" id="CP046400">
    <property type="protein sequence ID" value="QGY41554.1"/>
    <property type="molecule type" value="Genomic_DNA"/>
</dbReference>
<evidence type="ECO:0000313" key="2">
    <source>
        <dbReference type="Proteomes" id="UP000428328"/>
    </source>
</evidence>
<sequence length="135" mass="15195">MKRNTTITLSAYVANDNIGQNEALALTSINTIHRLTTSGLSPDDSPARIDGGLLMALFRNKKNGNLYFTLGTVTNATNAQDDQEMILYQPVESQRLFCREETEFNQKFERVKSDEIVKLLGPIQQKSTEQDTPER</sequence>
<organism evidence="1 2">
    <name type="scientific">Pseudodesulfovibrio cashew</name>
    <dbReference type="NCBI Taxonomy" id="2678688"/>
    <lineage>
        <taxon>Bacteria</taxon>
        <taxon>Pseudomonadati</taxon>
        <taxon>Thermodesulfobacteriota</taxon>
        <taxon>Desulfovibrionia</taxon>
        <taxon>Desulfovibrionales</taxon>
        <taxon>Desulfovibrionaceae</taxon>
    </lineage>
</organism>
<gene>
    <name evidence="1" type="ORF">GM415_15975</name>
</gene>
<reference evidence="1 2" key="1">
    <citation type="submission" date="2019-11" db="EMBL/GenBank/DDBJ databases">
        <authorList>
            <person name="Zheng R.K."/>
            <person name="Sun C.M."/>
        </authorList>
    </citation>
    <scope>NUCLEOTIDE SEQUENCE [LARGE SCALE GENOMIC DNA]</scope>
    <source>
        <strain evidence="1 2">SRB007</strain>
    </source>
</reference>
<evidence type="ECO:0000313" key="1">
    <source>
        <dbReference type="EMBL" id="QGY41554.1"/>
    </source>
</evidence>
<name>A0A6I6JV04_9BACT</name>
<dbReference type="Proteomes" id="UP000428328">
    <property type="component" value="Chromosome"/>
</dbReference>
<keyword evidence="2" id="KW-1185">Reference proteome</keyword>